<keyword evidence="3" id="KW-1185">Reference proteome</keyword>
<evidence type="ECO:0000313" key="2">
    <source>
        <dbReference type="EMBL" id="THU75885.1"/>
    </source>
</evidence>
<protein>
    <submittedName>
        <fullName evidence="2">Uncharacterized protein</fullName>
    </submittedName>
</protein>
<reference evidence="2 3" key="1">
    <citation type="journal article" date="2019" name="Nat. Ecol. Evol.">
        <title>Megaphylogeny resolves global patterns of mushroom evolution.</title>
        <authorList>
            <person name="Varga T."/>
            <person name="Krizsan K."/>
            <person name="Foldi C."/>
            <person name="Dima B."/>
            <person name="Sanchez-Garcia M."/>
            <person name="Sanchez-Ramirez S."/>
            <person name="Szollosi G.J."/>
            <person name="Szarkandi J.G."/>
            <person name="Papp V."/>
            <person name="Albert L."/>
            <person name="Andreopoulos W."/>
            <person name="Angelini C."/>
            <person name="Antonin V."/>
            <person name="Barry K.W."/>
            <person name="Bougher N.L."/>
            <person name="Buchanan P."/>
            <person name="Buyck B."/>
            <person name="Bense V."/>
            <person name="Catcheside P."/>
            <person name="Chovatia M."/>
            <person name="Cooper J."/>
            <person name="Damon W."/>
            <person name="Desjardin D."/>
            <person name="Finy P."/>
            <person name="Geml J."/>
            <person name="Haridas S."/>
            <person name="Hughes K."/>
            <person name="Justo A."/>
            <person name="Karasinski D."/>
            <person name="Kautmanova I."/>
            <person name="Kiss B."/>
            <person name="Kocsube S."/>
            <person name="Kotiranta H."/>
            <person name="LaButti K.M."/>
            <person name="Lechner B.E."/>
            <person name="Liimatainen K."/>
            <person name="Lipzen A."/>
            <person name="Lukacs Z."/>
            <person name="Mihaltcheva S."/>
            <person name="Morgado L.N."/>
            <person name="Niskanen T."/>
            <person name="Noordeloos M.E."/>
            <person name="Ohm R.A."/>
            <person name="Ortiz-Santana B."/>
            <person name="Ovrebo C."/>
            <person name="Racz N."/>
            <person name="Riley R."/>
            <person name="Savchenko A."/>
            <person name="Shiryaev A."/>
            <person name="Soop K."/>
            <person name="Spirin V."/>
            <person name="Szebenyi C."/>
            <person name="Tomsovsky M."/>
            <person name="Tulloss R.E."/>
            <person name="Uehling J."/>
            <person name="Grigoriev I.V."/>
            <person name="Vagvolgyi C."/>
            <person name="Papp T."/>
            <person name="Martin F.M."/>
            <person name="Miettinen O."/>
            <person name="Hibbett D.S."/>
            <person name="Nagy L.G."/>
        </authorList>
    </citation>
    <scope>NUCLEOTIDE SEQUENCE [LARGE SCALE GENOMIC DNA]</scope>
    <source>
        <strain evidence="2 3">CBS 962.96</strain>
    </source>
</reference>
<proteinExistence type="predicted"/>
<dbReference type="OrthoDB" id="2621411at2759"/>
<evidence type="ECO:0000313" key="3">
    <source>
        <dbReference type="Proteomes" id="UP000297245"/>
    </source>
</evidence>
<evidence type="ECO:0000256" key="1">
    <source>
        <dbReference type="SAM" id="MobiDB-lite"/>
    </source>
</evidence>
<dbReference type="AlphaFoldDB" id="A0A4V4HAL8"/>
<dbReference type="EMBL" id="ML181410">
    <property type="protein sequence ID" value="THU75885.1"/>
    <property type="molecule type" value="Genomic_DNA"/>
</dbReference>
<gene>
    <name evidence="2" type="ORF">K435DRAFT_880024</name>
</gene>
<sequence length="318" mass="35695">MDESCPKCEAVLDHYPCPSVSYLIIWGQKKDDESTTKYRYINGLPHNHARFAAVSRTTALEDKNWKKSKKYRNLNTTASQAMVGKETADGFIGDAPLEAAGWTEIEHGIFHREYERKGSEEHSSVVDALIASMPKISVMQGLFDWDPVEFEQLHEKAAEKLLGKSSTDQFSPDRTIVLSAASSSHLERIMFDQSEKAGQAGNQQWGLDAGPHEDGWNPYIDDPFASEAKRQGSDSELQPGPGYDWEAEKKLGTKDLTKLQGPPPKPRKKQPRAKADKMPVKKEIKAPYSDNRKRGKEEHEEGAKRGGKRYKKGHVNDV</sequence>
<name>A0A4V4HAL8_DENBC</name>
<feature type="compositionally biased region" description="Basic and acidic residues" evidence="1">
    <location>
        <begin position="246"/>
        <end position="257"/>
    </location>
</feature>
<feature type="compositionally biased region" description="Basic and acidic residues" evidence="1">
    <location>
        <begin position="273"/>
        <end position="304"/>
    </location>
</feature>
<accession>A0A4V4HAL8</accession>
<feature type="region of interest" description="Disordered" evidence="1">
    <location>
        <begin position="196"/>
        <end position="318"/>
    </location>
</feature>
<dbReference type="Proteomes" id="UP000297245">
    <property type="component" value="Unassembled WGS sequence"/>
</dbReference>
<organism evidence="2 3">
    <name type="scientific">Dendrothele bispora (strain CBS 962.96)</name>
    <dbReference type="NCBI Taxonomy" id="1314807"/>
    <lineage>
        <taxon>Eukaryota</taxon>
        <taxon>Fungi</taxon>
        <taxon>Dikarya</taxon>
        <taxon>Basidiomycota</taxon>
        <taxon>Agaricomycotina</taxon>
        <taxon>Agaricomycetes</taxon>
        <taxon>Agaricomycetidae</taxon>
        <taxon>Agaricales</taxon>
        <taxon>Agaricales incertae sedis</taxon>
        <taxon>Dendrothele</taxon>
    </lineage>
</organism>
<feature type="compositionally biased region" description="Basic residues" evidence="1">
    <location>
        <begin position="305"/>
        <end position="318"/>
    </location>
</feature>